<dbReference type="PROSITE" id="PS51120">
    <property type="entry name" value="LDLRB"/>
    <property type="match status" value="1"/>
</dbReference>
<proteinExistence type="inferred from homology"/>
<feature type="disulfide bond" evidence="13">
    <location>
        <begin position="247"/>
        <end position="265"/>
    </location>
</feature>
<comment type="caution">
    <text evidence="17">The sequence shown here is derived from an EMBL/GenBank/DDBJ whole genome shotgun (WGS) entry which is preliminary data.</text>
</comment>
<dbReference type="GO" id="GO:0016324">
    <property type="term" value="C:apical plasma membrane"/>
    <property type="evidence" value="ECO:0007669"/>
    <property type="project" value="TreeGrafter"/>
</dbReference>
<dbReference type="InterPro" id="IPR018097">
    <property type="entry name" value="EGF_Ca-bd_CS"/>
</dbReference>
<evidence type="ECO:0000256" key="8">
    <source>
        <dbReference type="ARBA" id="ARBA00022989"/>
    </source>
</evidence>
<organism evidence="17 18">
    <name type="scientific">Steatornis caripensis</name>
    <name type="common">Oilbird</name>
    <dbReference type="NCBI Taxonomy" id="48435"/>
    <lineage>
        <taxon>Eukaryota</taxon>
        <taxon>Metazoa</taxon>
        <taxon>Chordata</taxon>
        <taxon>Craniata</taxon>
        <taxon>Vertebrata</taxon>
        <taxon>Euteleostomi</taxon>
        <taxon>Archelosauria</taxon>
        <taxon>Archosauria</taxon>
        <taxon>Dinosauria</taxon>
        <taxon>Saurischia</taxon>
        <taxon>Theropoda</taxon>
        <taxon>Coelurosauria</taxon>
        <taxon>Aves</taxon>
        <taxon>Neognathae</taxon>
        <taxon>Neoaves</taxon>
        <taxon>Strisores</taxon>
        <taxon>Caprimulgiformes</taxon>
        <taxon>Steatornithidae</taxon>
        <taxon>Steatornis</taxon>
    </lineage>
</organism>
<dbReference type="PROSITE" id="PS01187">
    <property type="entry name" value="EGF_CA"/>
    <property type="match status" value="1"/>
</dbReference>
<evidence type="ECO:0000256" key="1">
    <source>
        <dbReference type="ARBA" id="ARBA00004167"/>
    </source>
</evidence>
<gene>
    <name evidence="17" type="primary">Vldlr_0</name>
    <name evidence="17" type="ORF">STECAR_R06566</name>
</gene>
<evidence type="ECO:0000256" key="13">
    <source>
        <dbReference type="PROSITE-ProRule" id="PRU00124"/>
    </source>
</evidence>
<dbReference type="FunFam" id="4.10.400.10:FF:000113">
    <property type="entry name" value="Low-density lipoprotein receptor-related protein 8"/>
    <property type="match status" value="1"/>
</dbReference>
<dbReference type="GO" id="GO:0042562">
    <property type="term" value="F:hormone binding"/>
    <property type="evidence" value="ECO:0007669"/>
    <property type="project" value="TreeGrafter"/>
</dbReference>
<feature type="disulfide bond" evidence="13">
    <location>
        <begin position="24"/>
        <end position="39"/>
    </location>
</feature>
<keyword evidence="18" id="KW-1185">Reference proteome</keyword>
<evidence type="ECO:0000256" key="5">
    <source>
        <dbReference type="ARBA" id="ARBA00022692"/>
    </source>
</evidence>
<evidence type="ECO:0000256" key="3">
    <source>
        <dbReference type="ARBA" id="ARBA00022536"/>
    </source>
</evidence>
<dbReference type="Gene3D" id="2.10.25.10">
    <property type="entry name" value="Laminin"/>
    <property type="match status" value="2"/>
</dbReference>
<evidence type="ECO:0000256" key="9">
    <source>
        <dbReference type="ARBA" id="ARBA00023136"/>
    </source>
</evidence>
<dbReference type="PANTHER" id="PTHR22722">
    <property type="entry name" value="LOW-DENSITY LIPOPROTEIN RECEPTOR-RELATED PROTEIN 2-RELATED"/>
    <property type="match status" value="1"/>
</dbReference>
<dbReference type="GO" id="GO:0006898">
    <property type="term" value="P:receptor-mediated endocytosis"/>
    <property type="evidence" value="ECO:0007669"/>
    <property type="project" value="TreeGrafter"/>
</dbReference>
<comment type="similarity">
    <text evidence="2">Belongs to the LDLR family.</text>
</comment>
<keyword evidence="10 13" id="KW-1015">Disulfide bond</keyword>
<keyword evidence="7" id="KW-0677">Repeat</keyword>
<evidence type="ECO:0000313" key="18">
    <source>
        <dbReference type="Proteomes" id="UP000516988"/>
    </source>
</evidence>
<evidence type="ECO:0000256" key="10">
    <source>
        <dbReference type="ARBA" id="ARBA00023157"/>
    </source>
</evidence>
<dbReference type="InterPro" id="IPR002172">
    <property type="entry name" value="LDrepeatLR_classA_rpt"/>
</dbReference>
<dbReference type="InterPro" id="IPR000742">
    <property type="entry name" value="EGF"/>
</dbReference>
<feature type="domain" description="EGF-like" evidence="16">
    <location>
        <begin position="316"/>
        <end position="354"/>
    </location>
</feature>
<dbReference type="SUPFAM" id="SSF57196">
    <property type="entry name" value="EGF/Laminin"/>
    <property type="match status" value="1"/>
</dbReference>
<dbReference type="SMART" id="SM00181">
    <property type="entry name" value="EGF"/>
    <property type="match status" value="3"/>
</dbReference>
<dbReference type="FunFam" id="2.120.10.30:FF:000241">
    <property type="entry name" value="Low-density lipoprotein receptor-related protein 6"/>
    <property type="match status" value="1"/>
</dbReference>
<feature type="domain" description="EGF-like" evidence="16">
    <location>
        <begin position="274"/>
        <end position="312"/>
    </location>
</feature>
<keyword evidence="12" id="KW-0325">Glycoprotein</keyword>
<evidence type="ECO:0000313" key="17">
    <source>
        <dbReference type="EMBL" id="NWX42389.1"/>
    </source>
</evidence>
<feature type="disulfide bond" evidence="13">
    <location>
        <begin position="83"/>
        <end position="95"/>
    </location>
</feature>
<dbReference type="Proteomes" id="UP000516988">
    <property type="component" value="Unassembled WGS sequence"/>
</dbReference>
<dbReference type="InterPro" id="IPR011042">
    <property type="entry name" value="6-blade_b-propeller_TolB-like"/>
</dbReference>
<dbReference type="EMBL" id="VZSC01005038">
    <property type="protein sequence ID" value="NWX42389.1"/>
    <property type="molecule type" value="Genomic_DNA"/>
</dbReference>
<protein>
    <submittedName>
        <fullName evidence="17">VLDLR protein</fullName>
    </submittedName>
</protein>
<name>A0A7K6W670_STECA</name>
<dbReference type="PRINTS" id="PR00261">
    <property type="entry name" value="LDLRECEPTOR"/>
</dbReference>
<dbReference type="Gene3D" id="4.10.400.10">
    <property type="entry name" value="Low-density Lipoprotein Receptor"/>
    <property type="match status" value="6"/>
</dbReference>
<feature type="non-terminal residue" evidence="17">
    <location>
        <position position="647"/>
    </location>
</feature>
<dbReference type="AlphaFoldDB" id="A0A7K6W670"/>
<dbReference type="InterPro" id="IPR036055">
    <property type="entry name" value="LDL_receptor-like_sf"/>
</dbReference>
<accession>A0A7K6W670</accession>
<feature type="domain" description="EGF-like calcium-binding" evidence="15">
    <location>
        <begin position="313"/>
        <end position="354"/>
    </location>
</feature>
<feature type="non-terminal residue" evidence="17">
    <location>
        <position position="1"/>
    </location>
</feature>
<evidence type="ECO:0000256" key="12">
    <source>
        <dbReference type="ARBA" id="ARBA00023180"/>
    </source>
</evidence>
<dbReference type="PANTHER" id="PTHR22722:SF12">
    <property type="entry name" value="EGF-LIKE DOMAIN-CONTAINING PROTEIN"/>
    <property type="match status" value="1"/>
</dbReference>
<evidence type="ECO:0000256" key="14">
    <source>
        <dbReference type="PROSITE-ProRule" id="PRU00461"/>
    </source>
</evidence>
<dbReference type="PROSITE" id="PS50068">
    <property type="entry name" value="LDLRA_2"/>
    <property type="match status" value="6"/>
</dbReference>
<dbReference type="InterPro" id="IPR049883">
    <property type="entry name" value="NOTCH1_EGF-like"/>
</dbReference>
<evidence type="ECO:0000259" key="16">
    <source>
        <dbReference type="SMART" id="SM00181"/>
    </source>
</evidence>
<dbReference type="CDD" id="cd00112">
    <property type="entry name" value="LDLa"/>
    <property type="match status" value="6"/>
</dbReference>
<keyword evidence="6" id="KW-0732">Signal</keyword>
<reference evidence="17 18" key="1">
    <citation type="submission" date="2019-09" db="EMBL/GenBank/DDBJ databases">
        <title>Bird 10,000 Genomes (B10K) Project - Family phase.</title>
        <authorList>
            <person name="Zhang G."/>
        </authorList>
    </citation>
    <scope>NUCLEOTIDE SEQUENCE [LARGE SCALE GENOMIC DNA]</scope>
    <source>
        <strain evidence="17">OUT-0004</strain>
    </source>
</reference>
<dbReference type="InterPro" id="IPR023415">
    <property type="entry name" value="LDLR_class-A_CS"/>
</dbReference>
<keyword evidence="8" id="KW-1133">Transmembrane helix</keyword>
<evidence type="ECO:0000256" key="4">
    <source>
        <dbReference type="ARBA" id="ARBA00022583"/>
    </source>
</evidence>
<dbReference type="FunFam" id="2.10.25.10:FF:000119">
    <property type="entry name" value="vitamin K-dependent protein S"/>
    <property type="match status" value="1"/>
</dbReference>
<evidence type="ECO:0000256" key="6">
    <source>
        <dbReference type="ARBA" id="ARBA00022729"/>
    </source>
</evidence>
<feature type="domain" description="EGF-like" evidence="16">
    <location>
        <begin position="82"/>
        <end position="118"/>
    </location>
</feature>
<dbReference type="SUPFAM" id="SSF57424">
    <property type="entry name" value="LDL receptor-like module"/>
    <property type="match status" value="6"/>
</dbReference>
<dbReference type="SMART" id="SM00135">
    <property type="entry name" value="LY"/>
    <property type="match status" value="5"/>
</dbReference>
<keyword evidence="11" id="KW-0675">Receptor</keyword>
<dbReference type="InterPro" id="IPR051221">
    <property type="entry name" value="LDLR-related"/>
</dbReference>
<keyword evidence="4" id="KW-0254">Endocytosis</keyword>
<dbReference type="InterPro" id="IPR001881">
    <property type="entry name" value="EGF-like_Ca-bd_dom"/>
</dbReference>
<sequence length="647" mass="69283">TSALGTWAFHCASGTTCVRAGERCDGVPQCPDASDETGCWSPTQECALRCDAGTRCVPKSWLCDGHTDCLDHTDEQGCAPKECSPTEFRCQSGQCVALSLRCDGDHDCQDGSDEEGCAAPRPLLCRVGEVACPRSGECVPESWRCDGATDCGDGTDEQVSGVGGHSLSPLAPGRAGGSLHPLLLQGCPQEEGPCGDQQWGCSRGHECIPDVWRCDGESDCTDGSDEAGCEQHPAFILSVSHPGVYPCRLGACLNASLVCDGRQDCVDGSDEGGNCSVPCQRSCTRLCYPSPQGPWCWCDPGYRLAEDGLSCMDIDECTEGSKGACSQMCLNVPGSYSCGCLAGYLLEPDGHVCKLTGPEPVLLVAMQSEVLSYGLRSGREEVLLATDKERVVFSLDYDLVERKIFWMDLATESIRWQGLDSGKKGTLVKGVRSDCIAVDWLGRNLYWTDGAAGQVLATRLGAVWRGIPEYTVVMDGDLDRPHSLVLQPLAGLLYWSEVGSHPRLMEATMDGSRRHVLLAQGLGWPTALALDLPTWKIFWLDEKLGSIGSAHLDGTSVKVLQLGWVRSPFAAAVCEGQLYWSERKASSVQQVDKASGKNRTVLLKRHGQPHGLQPCRMVALLTHAVLVGTNGCAKSNGGCAQLCLPNP</sequence>
<keyword evidence="5" id="KW-0812">Transmembrane</keyword>
<feature type="disulfide bond" evidence="13">
    <location>
        <begin position="90"/>
        <end position="108"/>
    </location>
</feature>
<dbReference type="Gene3D" id="2.120.10.30">
    <property type="entry name" value="TolB, C-terminal domain"/>
    <property type="match status" value="1"/>
</dbReference>
<dbReference type="GO" id="GO:0005509">
    <property type="term" value="F:calcium ion binding"/>
    <property type="evidence" value="ECO:0007669"/>
    <property type="project" value="InterPro"/>
</dbReference>
<dbReference type="GO" id="GO:0043235">
    <property type="term" value="C:receptor complex"/>
    <property type="evidence" value="ECO:0007669"/>
    <property type="project" value="TreeGrafter"/>
</dbReference>
<evidence type="ECO:0000256" key="11">
    <source>
        <dbReference type="ARBA" id="ARBA00023170"/>
    </source>
</evidence>
<keyword evidence="3" id="KW-0245">EGF-like domain</keyword>
<feature type="disulfide bond" evidence="13">
    <location>
        <begin position="63"/>
        <end position="78"/>
    </location>
</feature>
<feature type="disulfide bond" evidence="13">
    <location>
        <begin position="102"/>
        <end position="117"/>
    </location>
</feature>
<comment type="caution">
    <text evidence="13">Lacks conserved residue(s) required for the propagation of feature annotation.</text>
</comment>
<feature type="disulfide bond" evidence="13">
    <location>
        <begin position="214"/>
        <end position="229"/>
    </location>
</feature>
<dbReference type="Pfam" id="PF07645">
    <property type="entry name" value="EGF_CA"/>
    <property type="match status" value="1"/>
</dbReference>
<dbReference type="Pfam" id="PF00058">
    <property type="entry name" value="Ldl_recept_b"/>
    <property type="match status" value="1"/>
</dbReference>
<dbReference type="InterPro" id="IPR000033">
    <property type="entry name" value="LDLR_classB_rpt"/>
</dbReference>
<evidence type="ECO:0000256" key="7">
    <source>
        <dbReference type="ARBA" id="ARBA00022737"/>
    </source>
</evidence>
<dbReference type="SUPFAM" id="SSF63825">
    <property type="entry name" value="YWTD domain"/>
    <property type="match status" value="1"/>
</dbReference>
<dbReference type="SMART" id="SM00179">
    <property type="entry name" value="EGF_CA"/>
    <property type="match status" value="1"/>
</dbReference>
<evidence type="ECO:0000256" key="2">
    <source>
        <dbReference type="ARBA" id="ARBA00009939"/>
    </source>
</evidence>
<feature type="repeat" description="LDL-receptor class B" evidence="14">
    <location>
        <begin position="491"/>
        <end position="534"/>
    </location>
</feature>
<dbReference type="SMART" id="SM00192">
    <property type="entry name" value="LDLa"/>
    <property type="match status" value="6"/>
</dbReference>
<dbReference type="Pfam" id="PF00057">
    <property type="entry name" value="Ldl_recept_a"/>
    <property type="match status" value="6"/>
</dbReference>
<dbReference type="OrthoDB" id="8831087at2759"/>
<evidence type="ECO:0000259" key="15">
    <source>
        <dbReference type="SMART" id="SM00179"/>
    </source>
</evidence>
<dbReference type="PROSITE" id="PS01209">
    <property type="entry name" value="LDLRA_1"/>
    <property type="match status" value="4"/>
</dbReference>
<comment type="subcellular location">
    <subcellularLocation>
        <location evidence="1">Membrane</location>
        <topology evidence="1">Single-pass membrane protein</topology>
    </subcellularLocation>
</comment>
<keyword evidence="9" id="KW-0472">Membrane</keyword>